<dbReference type="InterPro" id="IPR036412">
    <property type="entry name" value="HAD-like_sf"/>
</dbReference>
<dbReference type="CDD" id="cd16415">
    <property type="entry name" value="HAD_dREG-2_like"/>
    <property type="match status" value="1"/>
</dbReference>
<dbReference type="Proteomes" id="UP000694421">
    <property type="component" value="Unplaced"/>
</dbReference>
<dbReference type="InterPro" id="IPR011949">
    <property type="entry name" value="HAD-SF_hydro_IA_REG-2-like"/>
</dbReference>
<dbReference type="GeneTree" id="ENSGT00390000015582"/>
<dbReference type="GO" id="GO:0005730">
    <property type="term" value="C:nucleolus"/>
    <property type="evidence" value="ECO:0007669"/>
    <property type="project" value="Ensembl"/>
</dbReference>
<dbReference type="AlphaFoldDB" id="A0A8D0BIW0"/>
<dbReference type="SFLD" id="SFLDS00003">
    <property type="entry name" value="Haloacid_Dehalogenase"/>
    <property type="match status" value="1"/>
</dbReference>
<keyword evidence="4" id="KW-1185">Reference proteome</keyword>
<evidence type="ECO:0000256" key="1">
    <source>
        <dbReference type="ARBA" id="ARBA00007958"/>
    </source>
</evidence>
<proteinExistence type="inferred from homology"/>
<accession>A0A8D0BIW0</accession>
<dbReference type="Gene3D" id="1.10.150.720">
    <property type="entry name" value="Haloacid dehalogenase-like hydrolase"/>
    <property type="match status" value="1"/>
</dbReference>
<evidence type="ECO:0000256" key="2">
    <source>
        <dbReference type="ARBA" id="ARBA00015556"/>
    </source>
</evidence>
<dbReference type="SFLD" id="SFLDG01129">
    <property type="entry name" value="C1.5:_HAD__Beta-PGM__Phosphata"/>
    <property type="match status" value="1"/>
</dbReference>
<name>A0A8D0BIW0_SALMN</name>
<comment type="similarity">
    <text evidence="1">Belongs to the HAD-like hydrolase superfamily.</text>
</comment>
<dbReference type="InterPro" id="IPR006439">
    <property type="entry name" value="HAD-SF_hydro_IA"/>
</dbReference>
<dbReference type="PANTHER" id="PTHR46191:SF2">
    <property type="entry name" value="HALOACID DEHALOGENASE-LIKE HYDROLASE DOMAIN-CONTAINING PROTEIN 3"/>
    <property type="match status" value="1"/>
</dbReference>
<dbReference type="Pfam" id="PF00702">
    <property type="entry name" value="Hydrolase"/>
    <property type="match status" value="1"/>
</dbReference>
<dbReference type="NCBIfam" id="TIGR02252">
    <property type="entry name" value="DREG-2"/>
    <property type="match status" value="1"/>
</dbReference>
<dbReference type="InterPro" id="IPR051828">
    <property type="entry name" value="HAD-like_hydrolase_domain"/>
</dbReference>
<organism evidence="3 4">
    <name type="scientific">Salvator merianae</name>
    <name type="common">Argentine black and white tegu</name>
    <name type="synonym">Tupinambis merianae</name>
    <dbReference type="NCBI Taxonomy" id="96440"/>
    <lineage>
        <taxon>Eukaryota</taxon>
        <taxon>Metazoa</taxon>
        <taxon>Chordata</taxon>
        <taxon>Craniata</taxon>
        <taxon>Vertebrata</taxon>
        <taxon>Euteleostomi</taxon>
        <taxon>Lepidosauria</taxon>
        <taxon>Squamata</taxon>
        <taxon>Bifurcata</taxon>
        <taxon>Unidentata</taxon>
        <taxon>Episquamata</taxon>
        <taxon>Laterata</taxon>
        <taxon>Teiioidea</taxon>
        <taxon>Teiidae</taxon>
        <taxon>Salvator</taxon>
    </lineage>
</organism>
<dbReference type="Gene3D" id="3.40.50.1000">
    <property type="entry name" value="HAD superfamily/HAD-like"/>
    <property type="match status" value="1"/>
</dbReference>
<dbReference type="NCBIfam" id="TIGR01549">
    <property type="entry name" value="HAD-SF-IA-v1"/>
    <property type="match status" value="1"/>
</dbReference>
<reference evidence="3" key="2">
    <citation type="submission" date="2025-09" db="UniProtKB">
        <authorList>
            <consortium name="Ensembl"/>
        </authorList>
    </citation>
    <scope>IDENTIFICATION</scope>
</reference>
<evidence type="ECO:0000313" key="4">
    <source>
        <dbReference type="Proteomes" id="UP000694421"/>
    </source>
</evidence>
<dbReference type="InterPro" id="IPR023214">
    <property type="entry name" value="HAD_sf"/>
</dbReference>
<dbReference type="InterPro" id="IPR044924">
    <property type="entry name" value="HAD-SF_hydro_IA_REG-2-like_cap"/>
</dbReference>
<protein>
    <recommendedName>
        <fullName evidence="2">Haloacid dehalogenase-like hydrolase domain-containing protein 3</fullName>
    </recommendedName>
</protein>
<sequence length="359" mass="40820">MHCACVSQPRGRADLMAEVSVRLSLLPWVKRESCSLPQGCLLVGSLFLLGKELSLGGGLGLCTGAAAPFVLKRRRVTRGSLFLPGRRLRWRPDFVRHRRRRSLRRLSERLTLVDPFAKIMLKLRLLTWDVKDTLLRLRIPVGESYAAEAQAHGLQVPSEVLDQSFQRAYKTQNLQFPNYGLNRGLSSKQWWLDVVMETFRLSGTHDYVVLKIIAENLYQDYSSASNWEILPGATKTLQWCGHLGIRMAVISNFDRRLQEILSQCGLRQYFEFILCSEEVGFAKPDKRIFLEALRISGVPPQLAAHVGDHYTKDYRAAREAGMHSFLLRRNGQVREGEVPEKHLLLSLMGLLPLIQKAEG</sequence>
<dbReference type="SUPFAM" id="SSF56784">
    <property type="entry name" value="HAD-like"/>
    <property type="match status" value="1"/>
</dbReference>
<evidence type="ECO:0000313" key="3">
    <source>
        <dbReference type="Ensembl" id="ENSSMRP00000005875.1"/>
    </source>
</evidence>
<dbReference type="Ensembl" id="ENSSMRT00000006875.1">
    <property type="protein sequence ID" value="ENSSMRP00000005875.1"/>
    <property type="gene ID" value="ENSSMRG00000004732.1"/>
</dbReference>
<dbReference type="PANTHER" id="PTHR46191">
    <property type="match status" value="1"/>
</dbReference>
<reference evidence="3" key="1">
    <citation type="submission" date="2025-08" db="UniProtKB">
        <authorList>
            <consortium name="Ensembl"/>
        </authorList>
    </citation>
    <scope>IDENTIFICATION</scope>
</reference>
<dbReference type="NCBIfam" id="TIGR01509">
    <property type="entry name" value="HAD-SF-IA-v3"/>
    <property type="match status" value="1"/>
</dbReference>